<feature type="transmembrane region" description="Helical" evidence="4">
    <location>
        <begin position="166"/>
        <end position="185"/>
    </location>
</feature>
<name>A0A1G2SFJ0_9BACT</name>
<accession>A0A1G2SFJ0</accession>
<dbReference type="Gene3D" id="1.20.1250.20">
    <property type="entry name" value="MFS general substrate transporter like domains"/>
    <property type="match status" value="2"/>
</dbReference>
<protein>
    <recommendedName>
        <fullName evidence="5">Major facilitator superfamily (MFS) profile domain-containing protein</fullName>
    </recommendedName>
</protein>
<sequence>MKYRPPRNVFLLGVTSFLNDFASEMTLSVFPAFFTSVLKSGAGALGLVEGVADGAANVIKIYAGRYSDKLERRKPFIVLGYVVSTATRPLYLLVSSVGGVLGLRFADRIGKGVRDGARDAVISLSTPPEHMGHAFGFHRAMDTFGGILGPLTAYFILRAYPGGFNIIFLTAFVAGLLAVASLFFIKDVRGSLNGNGLSFKKLAVFPKSFRRYLIALFFLAIGSIPVAVLLLKTQHLGFALASIPLFYMFYSVSYAVFSYAGGHFSDHIGARVVLRMGYLALIVGYLVVFMAEGAVTLAIGFFILGLFPALTDGVARAFAAELSPENQRGGAYGLVNAVTGFGLMIAGIGGGYLWEFVSPMSALIVAGCFVLIGIGVLSTIRKN</sequence>
<feature type="transmembrane region" description="Helical" evidence="4">
    <location>
        <begin position="237"/>
        <end position="260"/>
    </location>
</feature>
<evidence type="ECO:0000256" key="4">
    <source>
        <dbReference type="SAM" id="Phobius"/>
    </source>
</evidence>
<feature type="transmembrane region" description="Helical" evidence="4">
    <location>
        <begin position="360"/>
        <end position="380"/>
    </location>
</feature>
<organism evidence="6 7">
    <name type="scientific">Candidatus Yonathbacteria bacterium RIFCSPLOWO2_01_FULL_43_27</name>
    <dbReference type="NCBI Taxonomy" id="1802726"/>
    <lineage>
        <taxon>Bacteria</taxon>
        <taxon>Candidatus Yonathiibacteriota</taxon>
    </lineage>
</organism>
<evidence type="ECO:0000259" key="5">
    <source>
        <dbReference type="PROSITE" id="PS50850"/>
    </source>
</evidence>
<reference evidence="6 7" key="1">
    <citation type="journal article" date="2016" name="Nat. Commun.">
        <title>Thousands of microbial genomes shed light on interconnected biogeochemical processes in an aquifer system.</title>
        <authorList>
            <person name="Anantharaman K."/>
            <person name="Brown C.T."/>
            <person name="Hug L.A."/>
            <person name="Sharon I."/>
            <person name="Castelle C.J."/>
            <person name="Probst A.J."/>
            <person name="Thomas B.C."/>
            <person name="Singh A."/>
            <person name="Wilkins M.J."/>
            <person name="Karaoz U."/>
            <person name="Brodie E.L."/>
            <person name="Williams K.H."/>
            <person name="Hubbard S.S."/>
            <person name="Banfield J.F."/>
        </authorList>
    </citation>
    <scope>NUCLEOTIDE SEQUENCE [LARGE SCALE GENOMIC DNA]</scope>
</reference>
<keyword evidence="3 4" id="KW-0472">Membrane</keyword>
<proteinExistence type="predicted"/>
<evidence type="ECO:0000256" key="3">
    <source>
        <dbReference type="ARBA" id="ARBA00023136"/>
    </source>
</evidence>
<dbReference type="PANTHER" id="PTHR23518:SF2">
    <property type="entry name" value="MAJOR FACILITATOR SUPERFAMILY TRANSPORTER"/>
    <property type="match status" value="1"/>
</dbReference>
<dbReference type="CDD" id="cd17370">
    <property type="entry name" value="MFS_MJ1317_like"/>
    <property type="match status" value="1"/>
</dbReference>
<dbReference type="Proteomes" id="UP000178817">
    <property type="component" value="Unassembled WGS sequence"/>
</dbReference>
<dbReference type="GO" id="GO:0022857">
    <property type="term" value="F:transmembrane transporter activity"/>
    <property type="evidence" value="ECO:0007669"/>
    <property type="project" value="InterPro"/>
</dbReference>
<dbReference type="SUPFAM" id="SSF103473">
    <property type="entry name" value="MFS general substrate transporter"/>
    <property type="match status" value="1"/>
</dbReference>
<evidence type="ECO:0000256" key="2">
    <source>
        <dbReference type="ARBA" id="ARBA00022989"/>
    </source>
</evidence>
<dbReference type="Pfam" id="PF07690">
    <property type="entry name" value="MFS_1"/>
    <property type="match status" value="1"/>
</dbReference>
<dbReference type="PROSITE" id="PS50850">
    <property type="entry name" value="MFS"/>
    <property type="match status" value="1"/>
</dbReference>
<dbReference type="InterPro" id="IPR011701">
    <property type="entry name" value="MFS"/>
</dbReference>
<dbReference type="STRING" id="1802726.A3B07_00375"/>
<dbReference type="PANTHER" id="PTHR23518">
    <property type="entry name" value="C-METHYLTRANSFERASE"/>
    <property type="match status" value="1"/>
</dbReference>
<feature type="transmembrane region" description="Helical" evidence="4">
    <location>
        <begin position="212"/>
        <end position="231"/>
    </location>
</feature>
<dbReference type="AlphaFoldDB" id="A0A1G2SFJ0"/>
<feature type="transmembrane region" description="Helical" evidence="4">
    <location>
        <begin position="331"/>
        <end position="354"/>
    </location>
</feature>
<gene>
    <name evidence="6" type="ORF">A3B07_00375</name>
</gene>
<keyword evidence="2 4" id="KW-1133">Transmembrane helix</keyword>
<evidence type="ECO:0000313" key="7">
    <source>
        <dbReference type="Proteomes" id="UP000178817"/>
    </source>
</evidence>
<keyword evidence="1 4" id="KW-0812">Transmembrane</keyword>
<comment type="caution">
    <text evidence="6">The sequence shown here is derived from an EMBL/GenBank/DDBJ whole genome shotgun (WGS) entry which is preliminary data.</text>
</comment>
<feature type="domain" description="Major facilitator superfamily (MFS) profile" evidence="5">
    <location>
        <begin position="8"/>
        <end position="383"/>
    </location>
</feature>
<evidence type="ECO:0000256" key="1">
    <source>
        <dbReference type="ARBA" id="ARBA00022692"/>
    </source>
</evidence>
<feature type="transmembrane region" description="Helical" evidence="4">
    <location>
        <begin position="272"/>
        <end position="291"/>
    </location>
</feature>
<dbReference type="InterPro" id="IPR020846">
    <property type="entry name" value="MFS_dom"/>
</dbReference>
<evidence type="ECO:0000313" key="6">
    <source>
        <dbReference type="EMBL" id="OHA83211.1"/>
    </source>
</evidence>
<feature type="transmembrane region" description="Helical" evidence="4">
    <location>
        <begin position="140"/>
        <end position="160"/>
    </location>
</feature>
<dbReference type="EMBL" id="MHUV01000001">
    <property type="protein sequence ID" value="OHA83211.1"/>
    <property type="molecule type" value="Genomic_DNA"/>
</dbReference>
<dbReference type="InterPro" id="IPR036259">
    <property type="entry name" value="MFS_trans_sf"/>
</dbReference>